<dbReference type="InterPro" id="IPR045864">
    <property type="entry name" value="aa-tRNA-synth_II/BPL/LPL"/>
</dbReference>
<dbReference type="CDD" id="cd16443">
    <property type="entry name" value="LplA"/>
    <property type="match status" value="1"/>
</dbReference>
<dbReference type="GO" id="GO:0009249">
    <property type="term" value="P:protein lipoylation"/>
    <property type="evidence" value="ECO:0007669"/>
    <property type="project" value="UniProtKB-ARBA"/>
</dbReference>
<dbReference type="GO" id="GO:0140096">
    <property type="term" value="F:catalytic activity, acting on a protein"/>
    <property type="evidence" value="ECO:0007669"/>
    <property type="project" value="UniProtKB-ARBA"/>
</dbReference>
<dbReference type="GO" id="GO:0016740">
    <property type="term" value="F:transferase activity"/>
    <property type="evidence" value="ECO:0007669"/>
    <property type="project" value="UniProtKB-ARBA"/>
</dbReference>
<dbReference type="Pfam" id="PF21948">
    <property type="entry name" value="LplA-B_cat"/>
    <property type="match status" value="1"/>
</dbReference>
<evidence type="ECO:0000313" key="2">
    <source>
        <dbReference type="EMBL" id="RST98769.1"/>
    </source>
</evidence>
<sequence length="283" mass="32262">MNLKGNIFNQGCLSQKERFDPFIYTDLLTAFAGRTKQIIFHFWQMSDCLILGMKDTRLPHLQAGLATVYNANYYPVVRNSGGLAVVADDGVLNFSLIIPEYFEQQEQSIDDGYTLMKKIIDTAFADFNHQIDAHEVSDSYCPGDFDLSIEGQKFAGIAQRRVKQGISVMIYLSVTGNQQYRGELVRQLYLNGLTEKFGTDGYPPVRPESMANLEDLLQTNLTISDVIYRLEKAISTIFPKIILDSPELFTFLKSQDWQEQYTKQQQRMTQRNSILTAGQEEES</sequence>
<reference evidence="2 3" key="1">
    <citation type="submission" date="2017-05" db="EMBL/GenBank/DDBJ databases">
        <title>Vagococcus spp. assemblies.</title>
        <authorList>
            <person name="Gulvik C.A."/>
        </authorList>
    </citation>
    <scope>NUCLEOTIDE SEQUENCE [LARGE SCALE GENOMIC DNA]</scope>
    <source>
        <strain evidence="2 3">SS1995</strain>
    </source>
</reference>
<dbReference type="Proteomes" id="UP000287857">
    <property type="component" value="Unassembled WGS sequence"/>
</dbReference>
<dbReference type="RefSeq" id="WP_125984025.1">
    <property type="nucleotide sequence ID" value="NZ_NGJS01000008.1"/>
</dbReference>
<proteinExistence type="predicted"/>
<accession>A0A429ZXZ0</accession>
<dbReference type="InterPro" id="IPR004143">
    <property type="entry name" value="BPL_LPL_catalytic"/>
</dbReference>
<evidence type="ECO:0000259" key="1">
    <source>
        <dbReference type="PROSITE" id="PS51733"/>
    </source>
</evidence>
<comment type="caution">
    <text evidence="2">The sequence shown here is derived from an EMBL/GenBank/DDBJ whole genome shotgun (WGS) entry which is preliminary data.</text>
</comment>
<dbReference type="OrthoDB" id="2080934at2"/>
<dbReference type="AlphaFoldDB" id="A0A429ZXZ0"/>
<dbReference type="PROSITE" id="PS51733">
    <property type="entry name" value="BPL_LPL_CATALYTIC"/>
    <property type="match status" value="1"/>
</dbReference>
<protein>
    <recommendedName>
        <fullName evidence="1">BPL/LPL catalytic domain-containing protein</fullName>
    </recommendedName>
</protein>
<organism evidence="2 3">
    <name type="scientific">Vagococcus vulneris</name>
    <dbReference type="NCBI Taxonomy" id="1977869"/>
    <lineage>
        <taxon>Bacteria</taxon>
        <taxon>Bacillati</taxon>
        <taxon>Bacillota</taxon>
        <taxon>Bacilli</taxon>
        <taxon>Lactobacillales</taxon>
        <taxon>Enterococcaceae</taxon>
        <taxon>Vagococcus</taxon>
    </lineage>
</organism>
<keyword evidence="3" id="KW-1185">Reference proteome</keyword>
<feature type="domain" description="BPL/LPL catalytic" evidence="1">
    <location>
        <begin position="34"/>
        <end position="225"/>
    </location>
</feature>
<dbReference type="EMBL" id="NGJS01000008">
    <property type="protein sequence ID" value="RST98769.1"/>
    <property type="molecule type" value="Genomic_DNA"/>
</dbReference>
<evidence type="ECO:0000313" key="3">
    <source>
        <dbReference type="Proteomes" id="UP000287857"/>
    </source>
</evidence>
<dbReference type="PANTHER" id="PTHR43679">
    <property type="entry name" value="OCTANOYLTRANSFERASE LIPM-RELATED"/>
    <property type="match status" value="1"/>
</dbReference>
<dbReference type="SUPFAM" id="SSF55681">
    <property type="entry name" value="Class II aaRS and biotin synthetases"/>
    <property type="match status" value="1"/>
</dbReference>
<dbReference type="InterPro" id="IPR050664">
    <property type="entry name" value="Octanoyltrans_LipM/LipL"/>
</dbReference>
<name>A0A429ZXZ0_9ENTE</name>
<dbReference type="Gene3D" id="3.30.930.10">
    <property type="entry name" value="Bira Bifunctional Protein, Domain 2"/>
    <property type="match status" value="1"/>
</dbReference>
<gene>
    <name evidence="2" type="ORF">CBF37_06900</name>
</gene>
<dbReference type="PANTHER" id="PTHR43679:SF2">
    <property type="entry name" value="OCTANOYL-[GCVH]:PROTEIN N-OCTANOYLTRANSFERASE"/>
    <property type="match status" value="1"/>
</dbReference>